<dbReference type="AlphaFoldDB" id="A0A0N5ALV0"/>
<protein>
    <submittedName>
        <fullName evidence="3">BTB domain-containing protein</fullName>
    </submittedName>
</protein>
<reference evidence="3" key="1">
    <citation type="submission" date="2017-02" db="UniProtKB">
        <authorList>
            <consortium name="WormBaseParasite"/>
        </authorList>
    </citation>
    <scope>IDENTIFICATION</scope>
</reference>
<accession>A0A0N5ALV0</accession>
<dbReference type="WBParaSite" id="SMUV_0000552901-mRNA-1">
    <property type="protein sequence ID" value="SMUV_0000552901-mRNA-1"/>
    <property type="gene ID" value="SMUV_0000552901"/>
</dbReference>
<sequence>MIVSDIRKLKLFGRSRTRIALLPLEKKNSETDSEVFQYIKPFKARSSSVASCSSRSSRSEKLLGKCCSINIRPTSSESSESVTVFVKPRNTSLDGEKIESVVEYTKQLNLESPGSSLVFLDESKEKKPLYYRVLEFLFCGPFETANNQQIMTSFGISYILAMLNKFHIINHFIAEARSRGANVILCNRDGENVCQAIALQYIMYYHKIPLKNALNYIENVEERTTIDLSPRVNLALKAWEVELSEKWNKEKRVFGKRSATSYDGDRAKPRRSSRGSYSRISSSFCSQSKDCGT</sequence>
<dbReference type="Proteomes" id="UP000046393">
    <property type="component" value="Unplaced"/>
</dbReference>
<dbReference type="InterPro" id="IPR029021">
    <property type="entry name" value="Prot-tyrosine_phosphatase-like"/>
</dbReference>
<feature type="region of interest" description="Disordered" evidence="1">
    <location>
        <begin position="258"/>
        <end position="293"/>
    </location>
</feature>
<evidence type="ECO:0000256" key="1">
    <source>
        <dbReference type="SAM" id="MobiDB-lite"/>
    </source>
</evidence>
<feature type="compositionally biased region" description="Low complexity" evidence="1">
    <location>
        <begin position="274"/>
        <end position="293"/>
    </location>
</feature>
<proteinExistence type="predicted"/>
<organism evidence="2 3">
    <name type="scientific">Syphacia muris</name>
    <dbReference type="NCBI Taxonomy" id="451379"/>
    <lineage>
        <taxon>Eukaryota</taxon>
        <taxon>Metazoa</taxon>
        <taxon>Ecdysozoa</taxon>
        <taxon>Nematoda</taxon>
        <taxon>Chromadorea</taxon>
        <taxon>Rhabditida</taxon>
        <taxon>Spirurina</taxon>
        <taxon>Oxyuridomorpha</taxon>
        <taxon>Oxyuroidea</taxon>
        <taxon>Oxyuridae</taxon>
        <taxon>Syphacia</taxon>
    </lineage>
</organism>
<evidence type="ECO:0000313" key="3">
    <source>
        <dbReference type="WBParaSite" id="SMUV_0000552901-mRNA-1"/>
    </source>
</evidence>
<evidence type="ECO:0000313" key="2">
    <source>
        <dbReference type="Proteomes" id="UP000046393"/>
    </source>
</evidence>
<dbReference type="Gene3D" id="3.90.190.10">
    <property type="entry name" value="Protein tyrosine phosphatase superfamily"/>
    <property type="match status" value="1"/>
</dbReference>
<keyword evidence="2" id="KW-1185">Reference proteome</keyword>
<name>A0A0N5ALV0_9BILA</name>